<proteinExistence type="predicted"/>
<evidence type="ECO:0000313" key="1">
    <source>
        <dbReference type="EMBL" id="JAS69395.1"/>
    </source>
</evidence>
<dbReference type="AlphaFoldDB" id="A0A1B6H3Y4"/>
<gene>
    <name evidence="1" type="ORF">g.310</name>
</gene>
<dbReference type="EMBL" id="GECZ01000374">
    <property type="protein sequence ID" value="JAS69395.1"/>
    <property type="molecule type" value="Transcribed_RNA"/>
</dbReference>
<feature type="non-terminal residue" evidence="1">
    <location>
        <position position="140"/>
    </location>
</feature>
<feature type="non-terminal residue" evidence="1">
    <location>
        <position position="1"/>
    </location>
</feature>
<name>A0A1B6H3Y4_9HEMI</name>
<protein>
    <submittedName>
        <fullName evidence="1">Uncharacterized protein</fullName>
    </submittedName>
</protein>
<sequence>INDKSKCEEDETIPVALKNKSIQMHNVFSEVLRVYLCCNSLIKGSYFNQKMLKGKILTNTVNEKEDCKDSKSAENRLSLDIEVLKIQMTSDSDIDKNAGTDNKIQIGDKGITYLRNKYLEGKSNEENIGFKAGGSKIKSH</sequence>
<reference evidence="1" key="1">
    <citation type="submission" date="2015-11" db="EMBL/GenBank/DDBJ databases">
        <title>De novo transcriptome assembly of four potential Pierce s Disease insect vectors from Arizona vineyards.</title>
        <authorList>
            <person name="Tassone E.E."/>
        </authorList>
    </citation>
    <scope>NUCLEOTIDE SEQUENCE</scope>
</reference>
<accession>A0A1B6H3Y4</accession>
<organism evidence="1">
    <name type="scientific">Cuerna arida</name>
    <dbReference type="NCBI Taxonomy" id="1464854"/>
    <lineage>
        <taxon>Eukaryota</taxon>
        <taxon>Metazoa</taxon>
        <taxon>Ecdysozoa</taxon>
        <taxon>Arthropoda</taxon>
        <taxon>Hexapoda</taxon>
        <taxon>Insecta</taxon>
        <taxon>Pterygota</taxon>
        <taxon>Neoptera</taxon>
        <taxon>Paraneoptera</taxon>
        <taxon>Hemiptera</taxon>
        <taxon>Auchenorrhyncha</taxon>
        <taxon>Membracoidea</taxon>
        <taxon>Cicadellidae</taxon>
        <taxon>Cicadellinae</taxon>
        <taxon>Proconiini</taxon>
        <taxon>Cuerna</taxon>
    </lineage>
</organism>